<reference evidence="1 2" key="1">
    <citation type="journal article" date="2019" name="Commun. Biol.">
        <title>The bagworm genome reveals a unique fibroin gene that provides high tensile strength.</title>
        <authorList>
            <person name="Kono N."/>
            <person name="Nakamura H."/>
            <person name="Ohtoshi R."/>
            <person name="Tomita M."/>
            <person name="Numata K."/>
            <person name="Arakawa K."/>
        </authorList>
    </citation>
    <scope>NUCLEOTIDE SEQUENCE [LARGE SCALE GENOMIC DNA]</scope>
</reference>
<sequence length="73" mass="8402">MVVGNGYNEKKRSDWRRIRVNDLDIEIRPKAEITVILPPVVNRVGKTAILDVPPLHRFLFERHNASDVERAAV</sequence>
<evidence type="ECO:0000313" key="2">
    <source>
        <dbReference type="Proteomes" id="UP000299102"/>
    </source>
</evidence>
<name>A0A4C1S9T7_EUMVA</name>
<keyword evidence="2" id="KW-1185">Reference proteome</keyword>
<dbReference type="Proteomes" id="UP000299102">
    <property type="component" value="Unassembled WGS sequence"/>
</dbReference>
<organism evidence="1 2">
    <name type="scientific">Eumeta variegata</name>
    <name type="common">Bagworm moth</name>
    <name type="synonym">Eumeta japonica</name>
    <dbReference type="NCBI Taxonomy" id="151549"/>
    <lineage>
        <taxon>Eukaryota</taxon>
        <taxon>Metazoa</taxon>
        <taxon>Ecdysozoa</taxon>
        <taxon>Arthropoda</taxon>
        <taxon>Hexapoda</taxon>
        <taxon>Insecta</taxon>
        <taxon>Pterygota</taxon>
        <taxon>Neoptera</taxon>
        <taxon>Endopterygota</taxon>
        <taxon>Lepidoptera</taxon>
        <taxon>Glossata</taxon>
        <taxon>Ditrysia</taxon>
        <taxon>Tineoidea</taxon>
        <taxon>Psychidae</taxon>
        <taxon>Oiketicinae</taxon>
        <taxon>Eumeta</taxon>
    </lineage>
</organism>
<protein>
    <submittedName>
        <fullName evidence="1">Uncharacterized protein</fullName>
    </submittedName>
</protein>
<comment type="caution">
    <text evidence="1">The sequence shown here is derived from an EMBL/GenBank/DDBJ whole genome shotgun (WGS) entry which is preliminary data.</text>
</comment>
<dbReference type="EMBL" id="BGZK01000002">
    <property type="protein sequence ID" value="GBO98921.1"/>
    <property type="molecule type" value="Genomic_DNA"/>
</dbReference>
<proteinExistence type="predicted"/>
<gene>
    <name evidence="1" type="ORF">EVAR_327_1</name>
</gene>
<accession>A0A4C1S9T7</accession>
<evidence type="ECO:0000313" key="1">
    <source>
        <dbReference type="EMBL" id="GBO98921.1"/>
    </source>
</evidence>
<dbReference type="AlphaFoldDB" id="A0A4C1S9T7"/>